<evidence type="ECO:0000313" key="2">
    <source>
        <dbReference type="Proteomes" id="UP000831422"/>
    </source>
</evidence>
<evidence type="ECO:0008006" key="3">
    <source>
        <dbReference type="Google" id="ProtNLM"/>
    </source>
</evidence>
<sequence>MYELVLLTLGFILGFCIKARLNKSHPKQNHRSYYRPMTHQQKLQLKSYHQTDSDRIRELNLLSANESVFLRLLKQTFIDFDIAIKQKRFIVLDKDKMPCAIFEYRDGTQAIKLVDSEDGIPLHGEFKHEVRQFQKPYDNQQAEQISLMV</sequence>
<organism evidence="1 2">
    <name type="scientific">Acinetobacter portensis</name>
    <dbReference type="NCBI Taxonomy" id="1839785"/>
    <lineage>
        <taxon>Bacteria</taxon>
        <taxon>Pseudomonadati</taxon>
        <taxon>Pseudomonadota</taxon>
        <taxon>Gammaproteobacteria</taxon>
        <taxon>Moraxellales</taxon>
        <taxon>Moraxellaceae</taxon>
        <taxon>Acinetobacter</taxon>
    </lineage>
</organism>
<accession>A0ABY4K1I7</accession>
<dbReference type="RefSeq" id="WP_248102824.1">
    <property type="nucleotide sequence ID" value="NZ_CP096120.1"/>
</dbReference>
<gene>
    <name evidence="1" type="ORF">MZO21_04675</name>
</gene>
<dbReference type="Proteomes" id="UP000831422">
    <property type="component" value="Chromosome"/>
</dbReference>
<keyword evidence="2" id="KW-1185">Reference proteome</keyword>
<name>A0ABY4K1I7_9GAMM</name>
<proteinExistence type="predicted"/>
<dbReference type="EMBL" id="CP096120">
    <property type="protein sequence ID" value="UPO24105.1"/>
    <property type="molecule type" value="Genomic_DNA"/>
</dbReference>
<evidence type="ECO:0000313" key="1">
    <source>
        <dbReference type="EMBL" id="UPO24105.1"/>
    </source>
</evidence>
<protein>
    <recommendedName>
        <fullName evidence="3">DUF2726 domain-containing protein</fullName>
    </recommendedName>
</protein>
<reference evidence="1 2" key="1">
    <citation type="submission" date="2022-04" db="EMBL/GenBank/DDBJ databases">
        <title>Occurrence of NDM-1-producing Shewanella putrefaciens and Acinetobacter portensis in a dairy farm from China.</title>
        <authorList>
            <person name="Li R."/>
            <person name="Zhang L."/>
        </authorList>
    </citation>
    <scope>NUCLEOTIDE SEQUENCE [LARGE SCALE GENOMIC DNA]</scope>
    <source>
        <strain evidence="1 2">JNE5</strain>
    </source>
</reference>